<dbReference type="PROSITE" id="PS50005">
    <property type="entry name" value="TPR"/>
    <property type="match status" value="1"/>
</dbReference>
<evidence type="ECO:0000256" key="1">
    <source>
        <dbReference type="ARBA" id="ARBA00022737"/>
    </source>
</evidence>
<dbReference type="PANTHER" id="PTHR22767:SF2">
    <property type="entry name" value="N(ALPHA)-ACETYLTRANSFERASE 15_16, ISOFORM A"/>
    <property type="match status" value="1"/>
</dbReference>
<keyword evidence="1" id="KW-0677">Repeat</keyword>
<name>A0A812YYW0_9DINO</name>
<dbReference type="Gene3D" id="1.25.40.1040">
    <property type="match status" value="2"/>
</dbReference>
<accession>A0A812YYW0</accession>
<reference evidence="5" key="1">
    <citation type="submission" date="2021-02" db="EMBL/GenBank/DDBJ databases">
        <authorList>
            <person name="Dougan E. K."/>
            <person name="Rhodes N."/>
            <person name="Thang M."/>
            <person name="Chan C."/>
        </authorList>
    </citation>
    <scope>NUCLEOTIDE SEQUENCE</scope>
</reference>
<sequence>MSQALPAKDQAVFRSIVKFYETKQYKKGLKAADSILKKHPDHGETLCMKGLTVSYLDRKEEAYELVRKGLKCDLKSHVCWHAVYGLLYRQDRDYFEAVKCYRQALRIDQENLQILRDLSLLQIHRRDVHGFAETRRKLLQVKSSARLNWVGYAIAEHLCENYELAWKCIDNYENSFKEQDTTAASDYENSELHLYKASIMEEAGLLKESLNCLKENEGKIVDKIGLMEMQGRLCMFLSLYEEAAGYFKRLVDINTEHHVYALAYMASQPQFSSFWPPLPAPTTPDEHSDLCNGTAASKQELPKSILSFPSTLHPEGMPVFGWLPPKHALKPQRRLIIGRKQHKRRVDTLEPAEPLTEQQEDEVIQFFEGLKDAYPKSDSLKRLPLFFLTGQRFKRKLDEYLRSRLRKGVPSLFRTMRSYYFTPGKPELIEELLLQYVRCLKDEKVSWFGPLTGEQAEPPEVSDEEPPSALLFTLMTVAEHFDFMGETHKALEYVNEAIAHTPTLVEVYACKARIYKHAGDLVNSAQCYEEVRQMDLADRYLNTQCVRALLRVDDTQGGMEKALLFSKEPDSQEAANLHDMQCMWYESAVGRSYKRQKKYGKALKQLGAWQVLHSGSRVSLTFKHFHDIAEDQFDFHNYCLRKTTLKAYVAMLRMQERLYSHRFYRRAAKDAINIYLELFASAPDGTVQKVLDECFDRLIVLRSRRLCECKPRLLQKGAEAELSAEEKKKLKHKKKREAQKEAQKVSEKPSTGKQKKVDDDPDGEKLLQQDAMEQANKIVRNLVQHSSLDAATHVLTYEVFSRQGKVIHCLQALRKLWELAGYDNHHYKLIAPLANFCFKQDLENSSVPAVVREVALAEIAPILTGQDGAEPFSTVSDMRQAASKLVDAVERRIKAESKDLFLVEVLYGLKCLRSAGRDCKALLEAWTPPGVLCLKESKKLLDYLAQEFGKDSTAWRRLRQRCLEFFPLMVIPSD</sequence>
<dbReference type="InterPro" id="IPR011990">
    <property type="entry name" value="TPR-like_helical_dom_sf"/>
</dbReference>
<evidence type="ECO:0000313" key="5">
    <source>
        <dbReference type="EMBL" id="CAE7802842.1"/>
    </source>
</evidence>
<evidence type="ECO:0000256" key="3">
    <source>
        <dbReference type="PROSITE-ProRule" id="PRU00339"/>
    </source>
</evidence>
<keyword evidence="6" id="KW-1185">Reference proteome</keyword>
<dbReference type="SUPFAM" id="SSF48452">
    <property type="entry name" value="TPR-like"/>
    <property type="match status" value="2"/>
</dbReference>
<dbReference type="PIRSF" id="PIRSF000422">
    <property type="entry name" value="N-terminal-AcTrfase-A_aux_su"/>
    <property type="match status" value="1"/>
</dbReference>
<evidence type="ECO:0000256" key="4">
    <source>
        <dbReference type="SAM" id="MobiDB-lite"/>
    </source>
</evidence>
<feature type="compositionally biased region" description="Basic and acidic residues" evidence="4">
    <location>
        <begin position="738"/>
        <end position="747"/>
    </location>
</feature>
<dbReference type="InterPro" id="IPR019734">
    <property type="entry name" value="TPR_rpt"/>
</dbReference>
<comment type="caution">
    <text evidence="5">The sequence shown here is derived from an EMBL/GenBank/DDBJ whole genome shotgun (WGS) entry which is preliminary data.</text>
</comment>
<evidence type="ECO:0000313" key="6">
    <source>
        <dbReference type="Proteomes" id="UP000601435"/>
    </source>
</evidence>
<keyword evidence="2 3" id="KW-0802">TPR repeat</keyword>
<dbReference type="EMBL" id="CAJNJA010044563">
    <property type="protein sequence ID" value="CAE7802842.1"/>
    <property type="molecule type" value="Genomic_DNA"/>
</dbReference>
<gene>
    <name evidence="5" type="primary">NAA15</name>
    <name evidence="5" type="ORF">SNEC2469_LOCUS23710</name>
</gene>
<organism evidence="5 6">
    <name type="scientific">Symbiodinium necroappetens</name>
    <dbReference type="NCBI Taxonomy" id="1628268"/>
    <lineage>
        <taxon>Eukaryota</taxon>
        <taxon>Sar</taxon>
        <taxon>Alveolata</taxon>
        <taxon>Dinophyceae</taxon>
        <taxon>Suessiales</taxon>
        <taxon>Symbiodiniaceae</taxon>
        <taxon>Symbiodinium</taxon>
    </lineage>
</organism>
<dbReference type="PANTHER" id="PTHR22767">
    <property type="entry name" value="N-TERMINAL ACETYLTRANSFERASE-RELATED"/>
    <property type="match status" value="1"/>
</dbReference>
<dbReference type="Pfam" id="PF12569">
    <property type="entry name" value="NatA_aux_su"/>
    <property type="match status" value="2"/>
</dbReference>
<proteinExistence type="predicted"/>
<feature type="repeat" description="TPR" evidence="3">
    <location>
        <begin position="78"/>
        <end position="111"/>
    </location>
</feature>
<dbReference type="OrthoDB" id="10263032at2759"/>
<feature type="region of interest" description="Disordered" evidence="4">
    <location>
        <begin position="725"/>
        <end position="763"/>
    </location>
</feature>
<dbReference type="GO" id="GO:0005737">
    <property type="term" value="C:cytoplasm"/>
    <property type="evidence" value="ECO:0007669"/>
    <property type="project" value="UniProtKB-ARBA"/>
</dbReference>
<dbReference type="Gene3D" id="1.25.40.1010">
    <property type="match status" value="1"/>
</dbReference>
<protein>
    <submittedName>
        <fullName evidence="5">NAA15 protein</fullName>
    </submittedName>
</protein>
<dbReference type="Pfam" id="PF13181">
    <property type="entry name" value="TPR_8"/>
    <property type="match status" value="1"/>
</dbReference>
<dbReference type="InterPro" id="IPR021183">
    <property type="entry name" value="NatA_aux_su"/>
</dbReference>
<dbReference type="SMART" id="SM00028">
    <property type="entry name" value="TPR"/>
    <property type="match status" value="5"/>
</dbReference>
<dbReference type="AlphaFoldDB" id="A0A812YYW0"/>
<dbReference type="Proteomes" id="UP000601435">
    <property type="component" value="Unassembled WGS sequence"/>
</dbReference>
<evidence type="ECO:0000256" key="2">
    <source>
        <dbReference type="ARBA" id="ARBA00022803"/>
    </source>
</evidence>